<dbReference type="Proteomes" id="UP000325296">
    <property type="component" value="Unassembled WGS sequence"/>
</dbReference>
<dbReference type="RefSeq" id="WP_090290607.1">
    <property type="nucleotide sequence ID" value="NZ_BMNU01000008.1"/>
</dbReference>
<gene>
    <name evidence="5" type="ORF">F1720_19005</name>
    <name evidence="6" type="ORF">SAMN04490181_0254</name>
</gene>
<feature type="compositionally biased region" description="Polar residues" evidence="4">
    <location>
        <begin position="478"/>
        <end position="494"/>
    </location>
</feature>
<reference evidence="6 7" key="1">
    <citation type="submission" date="2016-10" db="EMBL/GenBank/DDBJ databases">
        <authorList>
            <person name="Varghese N."/>
            <person name="Submissions S."/>
        </authorList>
    </citation>
    <scope>NUCLEOTIDE SEQUENCE [LARGE SCALE GENOMIC DNA]</scope>
    <source>
        <strain evidence="6 7">BS2771</strain>
    </source>
</reference>
<name>A0A5B2UNB9_9PSED</name>
<comment type="subcellular location">
    <subcellularLocation>
        <location evidence="1">Secreted</location>
    </subcellularLocation>
</comment>
<dbReference type="EMBL" id="LT629800">
    <property type="protein sequence ID" value="SDU83549.1"/>
    <property type="molecule type" value="Genomic_DNA"/>
</dbReference>
<evidence type="ECO:0000256" key="1">
    <source>
        <dbReference type="ARBA" id="ARBA00004613"/>
    </source>
</evidence>
<dbReference type="InterPro" id="IPR028208">
    <property type="entry name" value="Effector_pro_NleD-like"/>
</dbReference>
<dbReference type="PRINTS" id="PR00313">
    <property type="entry name" value="CABNDNGRPT"/>
</dbReference>
<evidence type="ECO:0000256" key="2">
    <source>
        <dbReference type="ARBA" id="ARBA00022525"/>
    </source>
</evidence>
<accession>A0A5B2UNB9</accession>
<dbReference type="InterPro" id="IPR011049">
    <property type="entry name" value="Serralysin-like_metalloprot_C"/>
</dbReference>
<dbReference type="PANTHER" id="PTHR38340:SF1">
    <property type="entry name" value="S-LAYER PROTEIN"/>
    <property type="match status" value="1"/>
</dbReference>
<evidence type="ECO:0000313" key="6">
    <source>
        <dbReference type="EMBL" id="SDU83549.1"/>
    </source>
</evidence>
<dbReference type="GO" id="GO:0005576">
    <property type="term" value="C:extracellular region"/>
    <property type="evidence" value="ECO:0007669"/>
    <property type="project" value="UniProtKB-SubCell"/>
</dbReference>
<dbReference type="Pfam" id="PF00353">
    <property type="entry name" value="HemolysinCabind"/>
    <property type="match status" value="3"/>
</dbReference>
<dbReference type="OrthoDB" id="7020460at2"/>
<protein>
    <submittedName>
        <fullName evidence="5 6">Hemolysin</fullName>
    </submittedName>
</protein>
<dbReference type="SUPFAM" id="SSF51120">
    <property type="entry name" value="beta-Roll"/>
    <property type="match status" value="2"/>
</dbReference>
<dbReference type="PANTHER" id="PTHR38340">
    <property type="entry name" value="S-LAYER PROTEIN"/>
    <property type="match status" value="1"/>
</dbReference>
<organism evidence="5 8">
    <name type="scientific">Pseudomonas brenneri</name>
    <dbReference type="NCBI Taxonomy" id="129817"/>
    <lineage>
        <taxon>Bacteria</taxon>
        <taxon>Pseudomonadati</taxon>
        <taxon>Pseudomonadota</taxon>
        <taxon>Gammaproteobacteria</taxon>
        <taxon>Pseudomonadales</taxon>
        <taxon>Pseudomonadaceae</taxon>
        <taxon>Pseudomonas</taxon>
    </lineage>
</organism>
<evidence type="ECO:0000313" key="5">
    <source>
        <dbReference type="EMBL" id="KAA2228121.1"/>
    </source>
</evidence>
<keyword evidence="7" id="KW-1185">Reference proteome</keyword>
<evidence type="ECO:0000256" key="4">
    <source>
        <dbReference type="SAM" id="MobiDB-lite"/>
    </source>
</evidence>
<evidence type="ECO:0000313" key="8">
    <source>
        <dbReference type="Proteomes" id="UP000325296"/>
    </source>
</evidence>
<dbReference type="GO" id="GO:0005509">
    <property type="term" value="F:calcium ion binding"/>
    <property type="evidence" value="ECO:0007669"/>
    <property type="project" value="InterPro"/>
</dbReference>
<feature type="region of interest" description="Disordered" evidence="4">
    <location>
        <begin position="463"/>
        <end position="506"/>
    </location>
</feature>
<reference evidence="5 8" key="2">
    <citation type="submission" date="2019-09" db="EMBL/GenBank/DDBJ databases">
        <title>Draft genome sequence of Pseudomonas brenneri CCUG 51514(T).</title>
        <authorList>
            <person name="Tunovic T."/>
            <person name="Pineiro-Iglesias B."/>
            <person name="Unosson C."/>
            <person name="Inganas E."/>
            <person name="Ohlen M."/>
            <person name="Cardew S."/>
            <person name="Jensie-Markopoulos S."/>
            <person name="Salva-Serra F."/>
            <person name="Jaen-Luchoro D."/>
            <person name="Svensson-Stadler L."/>
            <person name="Chun J."/>
            <person name="Moore E."/>
        </authorList>
    </citation>
    <scope>NUCLEOTIDE SEQUENCE [LARGE SCALE GENOMIC DNA]</scope>
    <source>
        <strain evidence="5 8">CCUG 51514</strain>
    </source>
</reference>
<dbReference type="AlphaFoldDB" id="A0A5B2UNB9"/>
<evidence type="ECO:0000256" key="3">
    <source>
        <dbReference type="ARBA" id="ARBA00022837"/>
    </source>
</evidence>
<dbReference type="EMBL" id="VUOL01000011">
    <property type="protein sequence ID" value="KAA2228121.1"/>
    <property type="molecule type" value="Genomic_DNA"/>
</dbReference>
<proteinExistence type="predicted"/>
<keyword evidence="2" id="KW-0964">Secreted</keyword>
<dbReference type="InterPro" id="IPR050557">
    <property type="entry name" value="RTX_toxin/Mannuronan_C5-epim"/>
</dbReference>
<dbReference type="InterPro" id="IPR001343">
    <property type="entry name" value="Hemolysn_Ca-bd"/>
</dbReference>
<dbReference type="Gene3D" id="2.150.10.10">
    <property type="entry name" value="Serralysin-like metalloprotease, C-terminal"/>
    <property type="match status" value="2"/>
</dbReference>
<sequence>MIQPFTLPPFTGNTSTQPETPVFQASAYEPETEPHLKYDPDNRFETRIQPFFNDGNLKASSRLTWELDPVSNPYRLGSSLVLETADAADNVHVRQGADGQLSIRVNGRDYLFASHDKHGNAMELLIRTNGGDDKVLIDANVTQAVRIEAGDGDDRVQAGGGSTRLFGGKGNDTLNLCSANGYVEGNEGDDILIGGTGNNVMYGGPGRDRLYAGAGSKRSYLDGGSGDDHLYAGNGHTVLSGGTGDDVMVGHDRSTFYTGAGRDSIRRNGLGDLVYGKHSDLINPSRGSVFCAVTPKDVGSQAFAVRGSVEFKQRVEDDLELLRSSPQGQAMLAHMDAMARSNGAPVTLIEDIQDEGSHYLFGSQELKQLFNNERAPVIGDDPRWGFMKDGLAGSRADRAVIAYNRAQIAELNGVAYSPIVSLYHEMAHAWNGANGTFIPGFTLEFPRGRSAMIPNSERQAMGLENTGRPFDFDGDPSTEPTTSNPKPLTENTLNEEMGVPLRMTYS</sequence>
<keyword evidence="3" id="KW-0106">Calcium</keyword>
<dbReference type="Pfam" id="PF14891">
    <property type="entry name" value="Peptidase_M91"/>
    <property type="match status" value="1"/>
</dbReference>
<evidence type="ECO:0000313" key="7">
    <source>
        <dbReference type="Proteomes" id="UP000199620"/>
    </source>
</evidence>
<dbReference type="Proteomes" id="UP000199620">
    <property type="component" value="Chromosome I"/>
</dbReference>